<dbReference type="PIRSF" id="PIRSF002741">
    <property type="entry name" value="MppA"/>
    <property type="match status" value="1"/>
</dbReference>
<dbReference type="GO" id="GO:1904680">
    <property type="term" value="F:peptide transmembrane transporter activity"/>
    <property type="evidence" value="ECO:0007669"/>
    <property type="project" value="TreeGrafter"/>
</dbReference>
<dbReference type="Pfam" id="PF00496">
    <property type="entry name" value="SBP_bac_5"/>
    <property type="match status" value="1"/>
</dbReference>
<feature type="domain" description="Solute-binding protein family 5" evidence="2">
    <location>
        <begin position="119"/>
        <end position="508"/>
    </location>
</feature>
<dbReference type="GO" id="GO:0043190">
    <property type="term" value="C:ATP-binding cassette (ABC) transporter complex"/>
    <property type="evidence" value="ECO:0007669"/>
    <property type="project" value="InterPro"/>
</dbReference>
<feature type="chain" id="PRO_5038685815" description="Solute-binding protein family 5 domain-containing protein" evidence="1">
    <location>
        <begin position="24"/>
        <end position="591"/>
    </location>
</feature>
<accession>A0A3M9M0D4</accession>
<evidence type="ECO:0000259" key="2">
    <source>
        <dbReference type="Pfam" id="PF00496"/>
    </source>
</evidence>
<dbReference type="InterPro" id="IPR039424">
    <property type="entry name" value="SBP_5"/>
</dbReference>
<dbReference type="PANTHER" id="PTHR30290:SF83">
    <property type="entry name" value="ABC TRANSPORTER SUBSTRATE-BINDING PROTEIN"/>
    <property type="match status" value="1"/>
</dbReference>
<dbReference type="PROSITE" id="PS51257">
    <property type="entry name" value="PROKAR_LIPOPROTEIN"/>
    <property type="match status" value="1"/>
</dbReference>
<proteinExistence type="predicted"/>
<dbReference type="GO" id="GO:0015833">
    <property type="term" value="P:peptide transport"/>
    <property type="evidence" value="ECO:0007669"/>
    <property type="project" value="TreeGrafter"/>
</dbReference>
<dbReference type="OrthoDB" id="5240629at2"/>
<dbReference type="AlphaFoldDB" id="A0A3M9M0D4"/>
<dbReference type="SUPFAM" id="SSF53850">
    <property type="entry name" value="Periplasmic binding protein-like II"/>
    <property type="match status" value="1"/>
</dbReference>
<keyword evidence="1" id="KW-0732">Signal</keyword>
<dbReference type="InterPro" id="IPR000914">
    <property type="entry name" value="SBP_5_dom"/>
</dbReference>
<dbReference type="GO" id="GO:0042597">
    <property type="term" value="C:periplasmic space"/>
    <property type="evidence" value="ECO:0007669"/>
    <property type="project" value="UniProtKB-ARBA"/>
</dbReference>
<sequence length="591" mass="62695">MRRTKLVALTTSGVLALTLAACSSSGPGGGSKGSSTGGNNTLNAANSKAAALGTDATATSPAAPVPGAKTGGIININDGSAPPTMDPSGIYYTDSGAVGNGLLFRTLTQYKIVDGKAVLVPDLATNLGTESADGLTWTFHVKTGIKYSDGSPVKLADYVYAIKRSFAQDTVAANGPNYQMEFLKGGSTYKGPFKQPDVNFPGVTTEGDNTLVFHLVKKMPAFNFFASFTQFSPIPQSKDTRGNYQLHPLTTGPYKVDSYTKGQKMVLSKNPYWDAKTDPVRHQYANGYVINFNVDPKQSQQRILSGSGVGTTSVDINAVDSSVVSQVTGAKKDQFVSGPGACEYYVNMDTRKIPFNIRKIIAIAWPYNNIRKAAELATVNYEPATTYAPPSLQGFKAYPPVNGATGQGPGDPAKAKAMLKAAGKLGYQLSWYYRNDTPTRVAANNAKVAGLEAAGFKVKAIGVSGQQYTTKIANTTLPVNMGQGVPGWCYDWPTGDAEYPPLFNGAGIANGQTVGEFSNPKITKEINEYSAMEPAAAGPKWAALDKQLMTDYLPALPDYYALSTAIFGTQIKNVVLNPNNEIPVLSALYVS</sequence>
<dbReference type="Gene3D" id="3.10.105.10">
    <property type="entry name" value="Dipeptide-binding Protein, Domain 3"/>
    <property type="match status" value="1"/>
</dbReference>
<dbReference type="InterPro" id="IPR030678">
    <property type="entry name" value="Peptide/Ni-bd"/>
</dbReference>
<evidence type="ECO:0000313" key="4">
    <source>
        <dbReference type="Proteomes" id="UP000271678"/>
    </source>
</evidence>
<evidence type="ECO:0000256" key="1">
    <source>
        <dbReference type="SAM" id="SignalP"/>
    </source>
</evidence>
<dbReference type="EMBL" id="RJJQ01000025">
    <property type="protein sequence ID" value="RNI18058.1"/>
    <property type="molecule type" value="Genomic_DNA"/>
</dbReference>
<evidence type="ECO:0000313" key="3">
    <source>
        <dbReference type="EMBL" id="RNI18058.1"/>
    </source>
</evidence>
<organism evidence="3 4">
    <name type="scientific">Flexivirga caeni</name>
    <dbReference type="NCBI Taxonomy" id="2294115"/>
    <lineage>
        <taxon>Bacteria</taxon>
        <taxon>Bacillati</taxon>
        <taxon>Actinomycetota</taxon>
        <taxon>Actinomycetes</taxon>
        <taxon>Micrococcales</taxon>
        <taxon>Dermacoccaceae</taxon>
        <taxon>Flexivirga</taxon>
    </lineage>
</organism>
<name>A0A3M9M0D4_9MICO</name>
<protein>
    <recommendedName>
        <fullName evidence="2">Solute-binding protein family 5 domain-containing protein</fullName>
    </recommendedName>
</protein>
<keyword evidence="4" id="KW-1185">Reference proteome</keyword>
<dbReference type="RefSeq" id="WP_123272974.1">
    <property type="nucleotide sequence ID" value="NZ_RJJQ01000025.1"/>
</dbReference>
<dbReference type="Gene3D" id="3.40.190.10">
    <property type="entry name" value="Periplasmic binding protein-like II"/>
    <property type="match status" value="1"/>
</dbReference>
<feature type="signal peptide" evidence="1">
    <location>
        <begin position="1"/>
        <end position="23"/>
    </location>
</feature>
<reference evidence="3 4" key="1">
    <citation type="submission" date="2018-11" db="EMBL/GenBank/DDBJ databases">
        <title>Draft genome of Simplicispira Flexivirga sp. BO-16.</title>
        <authorList>
            <person name="Im W.T."/>
        </authorList>
    </citation>
    <scope>NUCLEOTIDE SEQUENCE [LARGE SCALE GENOMIC DNA]</scope>
    <source>
        <strain evidence="3 4">BO-16</strain>
    </source>
</reference>
<dbReference type="PANTHER" id="PTHR30290">
    <property type="entry name" value="PERIPLASMIC BINDING COMPONENT OF ABC TRANSPORTER"/>
    <property type="match status" value="1"/>
</dbReference>
<gene>
    <name evidence="3" type="ORF">EFY87_18555</name>
</gene>
<dbReference type="Proteomes" id="UP000271678">
    <property type="component" value="Unassembled WGS sequence"/>
</dbReference>
<comment type="caution">
    <text evidence="3">The sequence shown here is derived from an EMBL/GenBank/DDBJ whole genome shotgun (WGS) entry which is preliminary data.</text>
</comment>